<dbReference type="EMBL" id="JBEXAC010000001">
    <property type="protein sequence ID" value="MET6996667.1"/>
    <property type="molecule type" value="Genomic_DNA"/>
</dbReference>
<evidence type="ECO:0000313" key="3">
    <source>
        <dbReference type="Proteomes" id="UP001549749"/>
    </source>
</evidence>
<comment type="caution">
    <text evidence="2">The sequence shown here is derived from an EMBL/GenBank/DDBJ whole genome shotgun (WGS) entry which is preliminary data.</text>
</comment>
<evidence type="ECO:0000259" key="1">
    <source>
        <dbReference type="PROSITE" id="PS51462"/>
    </source>
</evidence>
<dbReference type="Pfam" id="PF00293">
    <property type="entry name" value="NUDIX"/>
    <property type="match status" value="1"/>
</dbReference>
<organism evidence="2 3">
    <name type="scientific">Chitinophaga defluvii</name>
    <dbReference type="NCBI Taxonomy" id="3163343"/>
    <lineage>
        <taxon>Bacteria</taxon>
        <taxon>Pseudomonadati</taxon>
        <taxon>Bacteroidota</taxon>
        <taxon>Chitinophagia</taxon>
        <taxon>Chitinophagales</taxon>
        <taxon>Chitinophagaceae</taxon>
        <taxon>Chitinophaga</taxon>
    </lineage>
</organism>
<dbReference type="InterPro" id="IPR015797">
    <property type="entry name" value="NUDIX_hydrolase-like_dom_sf"/>
</dbReference>
<evidence type="ECO:0000313" key="2">
    <source>
        <dbReference type="EMBL" id="MET6996667.1"/>
    </source>
</evidence>
<name>A0ABV2T237_9BACT</name>
<reference evidence="2 3" key="1">
    <citation type="submission" date="2024-06" db="EMBL/GenBank/DDBJ databases">
        <title>Chitinophaga defluvii sp. nov., isolated from municipal sewage.</title>
        <authorList>
            <person name="Zhang L."/>
        </authorList>
    </citation>
    <scope>NUCLEOTIDE SEQUENCE [LARGE SCALE GENOMIC DNA]</scope>
    <source>
        <strain evidence="2 3">H8</strain>
    </source>
</reference>
<dbReference type="SUPFAM" id="SSF55811">
    <property type="entry name" value="Nudix"/>
    <property type="match status" value="1"/>
</dbReference>
<proteinExistence type="predicted"/>
<feature type="domain" description="Nudix hydrolase" evidence="1">
    <location>
        <begin position="1"/>
        <end position="145"/>
    </location>
</feature>
<dbReference type="PROSITE" id="PS51462">
    <property type="entry name" value="NUDIX"/>
    <property type="match status" value="1"/>
</dbReference>
<dbReference type="Proteomes" id="UP001549749">
    <property type="component" value="Unassembled WGS sequence"/>
</dbReference>
<keyword evidence="3" id="KW-1185">Reference proteome</keyword>
<dbReference type="RefSeq" id="WP_354659308.1">
    <property type="nucleotide sequence ID" value="NZ_JBEXAC010000001.1"/>
</dbReference>
<dbReference type="InterPro" id="IPR000086">
    <property type="entry name" value="NUDIX_hydrolase_dom"/>
</dbReference>
<gene>
    <name evidence="2" type="ORF">ABR189_04780</name>
</gene>
<accession>A0ABV2T237</accession>
<sequence>MFNVRVYGILFNAQNQVLVSDEYIRGGYYTKFPGGGLEFGEGTLECIKREWVEELNQQVEVVEHIYTTDFFQISAFDNESQIISIYYLVKAVGPFIAPVLSKPFDFVVPAGVDEVEAARWIDWDLFSSESVTLPIDKVVADLVKQKYNPVLIASS</sequence>
<dbReference type="Gene3D" id="3.90.79.10">
    <property type="entry name" value="Nucleoside Triphosphate Pyrophosphohydrolase"/>
    <property type="match status" value="1"/>
</dbReference>
<protein>
    <submittedName>
        <fullName evidence="2">NUDIX domain-containing protein</fullName>
    </submittedName>
</protein>